<dbReference type="InterPro" id="IPR008183">
    <property type="entry name" value="Aldose_1/G6P_1-epimerase"/>
</dbReference>
<dbReference type="EMBL" id="LN846931">
    <property type="protein sequence ID" value="CRI06621.1"/>
    <property type="molecule type" value="Genomic_DNA"/>
</dbReference>
<accession>A0A1Z5AX21</accession>
<reference evidence="1" key="1">
    <citation type="submission" date="2015-04" db="EMBL/GenBank/DDBJ databases">
        <title>Carnobacterium maltaromaticum LMA28 complete chromosome sequence.</title>
        <authorList>
            <person name="Borges F."/>
            <person name="Cailliez-Grimal C."/>
        </authorList>
    </citation>
    <scope>NUCLEOTIDE SEQUENCE [LARGE SCALE GENOMIC DNA]</scope>
    <source>
        <strain evidence="1">LMA28</strain>
        <plasmid evidence="1">megaplasmid</plasmid>
    </source>
</reference>
<sequence>MVLLENEYLLVEIATKGAELQKIYNKKEGFDYLWGGDPNVWSSHAPNLFPIIGRLNEHKHIKNSKTYELPQHGFVKISELEVTEKTDTKATFTLRANKETKAIYPYEFVYSVTYTLTDNKLETAYKVENHSEEMMPFSVGGHPGFNVPMNGEGTYEDYTITINPQKNVEFFEIGPAPFRKGGKKPFAAMKNGALPMSHEVFREGLIIIDEADIETVTLTSSKGKHGVSVHMTDFPYLCLWTKETIDAPFVCIEPFYGLPDIAGEIGSLEEKDGMICLQKSREKILKFTIEMF</sequence>
<dbReference type="SUPFAM" id="SSF74650">
    <property type="entry name" value="Galactose mutarotase-like"/>
    <property type="match status" value="1"/>
</dbReference>
<dbReference type="RefSeq" id="WP_010051915.1">
    <property type="nucleotide sequence ID" value="NZ_JALRMX010000010.1"/>
</dbReference>
<dbReference type="AlphaFoldDB" id="A0A1Z5AX21"/>
<proteinExistence type="predicted"/>
<dbReference type="GO" id="GO:0016853">
    <property type="term" value="F:isomerase activity"/>
    <property type="evidence" value="ECO:0007669"/>
    <property type="project" value="InterPro"/>
</dbReference>
<geneLocation type="plasmid" evidence="1">
    <name>megaplasmid</name>
</geneLocation>
<reference evidence="1" key="2">
    <citation type="submission" date="2015-04" db="EMBL/GenBank/DDBJ databases">
        <title>Carnobacterium maltaromaticum LMA28 plasmids.</title>
        <authorList>
            <person name="Cailliez-Grimal C."/>
            <person name="Iskandar C."/>
        </authorList>
    </citation>
    <scope>NUCLEOTIDE SEQUENCE [LARGE SCALE GENOMIC DNA]</scope>
    <source>
        <strain evidence="1">LMA28</strain>
        <plasmid evidence="1">megaplasmid</plasmid>
    </source>
</reference>
<dbReference type="GO" id="GO:0030246">
    <property type="term" value="F:carbohydrate binding"/>
    <property type="evidence" value="ECO:0007669"/>
    <property type="project" value="InterPro"/>
</dbReference>
<organism evidence="1">
    <name type="scientific">Carnobacterium maltaromaticum</name>
    <name type="common">Carnobacterium piscicola</name>
    <dbReference type="NCBI Taxonomy" id="2751"/>
    <lineage>
        <taxon>Bacteria</taxon>
        <taxon>Bacillati</taxon>
        <taxon>Bacillota</taxon>
        <taxon>Bacilli</taxon>
        <taxon>Lactobacillales</taxon>
        <taxon>Carnobacteriaceae</taxon>
        <taxon>Carnobacterium</taxon>
    </lineage>
</organism>
<evidence type="ECO:0008006" key="2">
    <source>
        <dbReference type="Google" id="ProtNLM"/>
    </source>
</evidence>
<dbReference type="Pfam" id="PF01263">
    <property type="entry name" value="Aldose_epim"/>
    <property type="match status" value="1"/>
</dbReference>
<protein>
    <recommendedName>
        <fullName evidence="2">Aldose 1-epimerase</fullName>
    </recommendedName>
</protein>
<evidence type="ECO:0000313" key="1">
    <source>
        <dbReference type="EMBL" id="CRI06621.1"/>
    </source>
</evidence>
<dbReference type="InterPro" id="IPR011013">
    <property type="entry name" value="Gal_mutarotase_sf_dom"/>
</dbReference>
<dbReference type="GO" id="GO:0005975">
    <property type="term" value="P:carbohydrate metabolic process"/>
    <property type="evidence" value="ECO:0007669"/>
    <property type="project" value="InterPro"/>
</dbReference>
<dbReference type="Gene3D" id="2.70.98.10">
    <property type="match status" value="1"/>
</dbReference>
<dbReference type="InterPro" id="IPR037481">
    <property type="entry name" value="LacX"/>
</dbReference>
<keyword evidence="1" id="KW-0614">Plasmid</keyword>
<dbReference type="CDD" id="cd09024">
    <property type="entry name" value="Aldose_epim_lacX"/>
    <property type="match status" value="1"/>
</dbReference>
<dbReference type="InterPro" id="IPR014718">
    <property type="entry name" value="GH-type_carb-bd"/>
</dbReference>
<name>A0A1Z5AX21_CARML</name>
<gene>
    <name evidence="1" type="ORF">BN424_mp0079</name>
</gene>